<dbReference type="Proteomes" id="UP001457282">
    <property type="component" value="Unassembled WGS sequence"/>
</dbReference>
<sequence length="111" mass="12312">MRTILLVLICVVGFAFTLASLQEDAKRFIWHERHLAQVKNDPNLGAEDNSKSQSAPTTNPGSSNSPDNDDDTSPDDHRYYDGNKDGYRAHTMSKPALIPDRRFSGTPTLPP</sequence>
<evidence type="ECO:0000313" key="3">
    <source>
        <dbReference type="EMBL" id="KAK9928483.1"/>
    </source>
</evidence>
<name>A0AAW1WXP4_RUBAR</name>
<feature type="region of interest" description="Disordered" evidence="1">
    <location>
        <begin position="38"/>
        <end position="111"/>
    </location>
</feature>
<comment type="caution">
    <text evidence="3">The sequence shown here is derived from an EMBL/GenBank/DDBJ whole genome shotgun (WGS) entry which is preliminary data.</text>
</comment>
<feature type="compositionally biased region" description="Low complexity" evidence="1">
    <location>
        <begin position="56"/>
        <end position="66"/>
    </location>
</feature>
<keyword evidence="2" id="KW-0732">Signal</keyword>
<feature type="signal peptide" evidence="2">
    <location>
        <begin position="1"/>
        <end position="19"/>
    </location>
</feature>
<feature type="chain" id="PRO_5043934832" description="Secreted protein" evidence="2">
    <location>
        <begin position="20"/>
        <end position="111"/>
    </location>
</feature>
<organism evidence="3 4">
    <name type="scientific">Rubus argutus</name>
    <name type="common">Southern blackberry</name>
    <dbReference type="NCBI Taxonomy" id="59490"/>
    <lineage>
        <taxon>Eukaryota</taxon>
        <taxon>Viridiplantae</taxon>
        <taxon>Streptophyta</taxon>
        <taxon>Embryophyta</taxon>
        <taxon>Tracheophyta</taxon>
        <taxon>Spermatophyta</taxon>
        <taxon>Magnoliopsida</taxon>
        <taxon>eudicotyledons</taxon>
        <taxon>Gunneridae</taxon>
        <taxon>Pentapetalae</taxon>
        <taxon>rosids</taxon>
        <taxon>fabids</taxon>
        <taxon>Rosales</taxon>
        <taxon>Rosaceae</taxon>
        <taxon>Rosoideae</taxon>
        <taxon>Rosoideae incertae sedis</taxon>
        <taxon>Rubus</taxon>
    </lineage>
</organism>
<evidence type="ECO:0000256" key="2">
    <source>
        <dbReference type="SAM" id="SignalP"/>
    </source>
</evidence>
<evidence type="ECO:0000256" key="1">
    <source>
        <dbReference type="SAM" id="MobiDB-lite"/>
    </source>
</evidence>
<evidence type="ECO:0000313" key="4">
    <source>
        <dbReference type="Proteomes" id="UP001457282"/>
    </source>
</evidence>
<reference evidence="3 4" key="1">
    <citation type="journal article" date="2023" name="G3 (Bethesda)">
        <title>A chromosome-length genome assembly and annotation of blackberry (Rubus argutus, cv. 'Hillquist').</title>
        <authorList>
            <person name="Bruna T."/>
            <person name="Aryal R."/>
            <person name="Dudchenko O."/>
            <person name="Sargent D.J."/>
            <person name="Mead D."/>
            <person name="Buti M."/>
            <person name="Cavallini A."/>
            <person name="Hytonen T."/>
            <person name="Andres J."/>
            <person name="Pham M."/>
            <person name="Weisz D."/>
            <person name="Mascagni F."/>
            <person name="Usai G."/>
            <person name="Natali L."/>
            <person name="Bassil N."/>
            <person name="Fernandez G.E."/>
            <person name="Lomsadze A."/>
            <person name="Armour M."/>
            <person name="Olukolu B."/>
            <person name="Poorten T."/>
            <person name="Britton C."/>
            <person name="Davik J."/>
            <person name="Ashrafi H."/>
            <person name="Aiden E.L."/>
            <person name="Borodovsky M."/>
            <person name="Worthington M."/>
        </authorList>
    </citation>
    <scope>NUCLEOTIDE SEQUENCE [LARGE SCALE GENOMIC DNA]</scope>
    <source>
        <strain evidence="3">PI 553951</strain>
    </source>
</reference>
<gene>
    <name evidence="3" type="ORF">M0R45_025616</name>
</gene>
<accession>A0AAW1WXP4</accession>
<protein>
    <recommendedName>
        <fullName evidence="5">Secreted protein</fullName>
    </recommendedName>
</protein>
<dbReference type="EMBL" id="JBEDUW010000005">
    <property type="protein sequence ID" value="KAK9928483.1"/>
    <property type="molecule type" value="Genomic_DNA"/>
</dbReference>
<feature type="compositionally biased region" description="Basic and acidic residues" evidence="1">
    <location>
        <begin position="74"/>
        <end position="88"/>
    </location>
</feature>
<proteinExistence type="predicted"/>
<dbReference type="AlphaFoldDB" id="A0AAW1WXP4"/>
<evidence type="ECO:0008006" key="5">
    <source>
        <dbReference type="Google" id="ProtNLM"/>
    </source>
</evidence>
<keyword evidence="4" id="KW-1185">Reference proteome</keyword>